<dbReference type="PANTHER" id="PTHR18945">
    <property type="entry name" value="NEUROTRANSMITTER GATED ION CHANNEL"/>
    <property type="match status" value="1"/>
</dbReference>
<feature type="chain" id="PRO_5037018884" evidence="1">
    <location>
        <begin position="21"/>
        <end position="238"/>
    </location>
</feature>
<dbReference type="SUPFAM" id="SSF63712">
    <property type="entry name" value="Nicotinic receptor ligand binding domain-like"/>
    <property type="match status" value="1"/>
</dbReference>
<protein>
    <submittedName>
        <fullName evidence="4">Neurotransmitter-gated ion-channel ligand-binding domain-containing protein</fullName>
    </submittedName>
</protein>
<evidence type="ECO:0000313" key="4">
    <source>
        <dbReference type="WBParaSite" id="jg6082"/>
    </source>
</evidence>
<organism evidence="3 4">
    <name type="scientific">Ditylenchus dipsaci</name>
    <dbReference type="NCBI Taxonomy" id="166011"/>
    <lineage>
        <taxon>Eukaryota</taxon>
        <taxon>Metazoa</taxon>
        <taxon>Ecdysozoa</taxon>
        <taxon>Nematoda</taxon>
        <taxon>Chromadorea</taxon>
        <taxon>Rhabditida</taxon>
        <taxon>Tylenchina</taxon>
        <taxon>Tylenchomorpha</taxon>
        <taxon>Sphaerularioidea</taxon>
        <taxon>Anguinidae</taxon>
        <taxon>Anguininae</taxon>
        <taxon>Ditylenchus</taxon>
    </lineage>
</organism>
<dbReference type="GO" id="GO:0004888">
    <property type="term" value="F:transmembrane signaling receptor activity"/>
    <property type="evidence" value="ECO:0007669"/>
    <property type="project" value="InterPro"/>
</dbReference>
<dbReference type="Proteomes" id="UP000887574">
    <property type="component" value="Unplaced"/>
</dbReference>
<dbReference type="InterPro" id="IPR036734">
    <property type="entry name" value="Neur_chan_lig-bd_sf"/>
</dbReference>
<keyword evidence="3" id="KW-1185">Reference proteome</keyword>
<evidence type="ECO:0000259" key="2">
    <source>
        <dbReference type="Pfam" id="PF02931"/>
    </source>
</evidence>
<sequence>MVQSIPPLLLFLVAILGATGQSANSRQSATQAKALRSRQINTETQIVSRLFQAGDYDAQSRPPVRDYAEHPAIAVILSIFINRIVWHKHSTAEVDLYLRQQWEDSRLSYEVDPREGIHEITLPKNRPIWKPDTFFIGAEEKTDESQSRSRIVIEPSGYVRSSEKRTLTLTVDNSESGMLSDKKTFKLKLSSYNYPIEDIIYLWANSPPNVLPMLLLVTVWQLHCWCLFVCQCVCHLQG</sequence>
<dbReference type="InterPro" id="IPR006202">
    <property type="entry name" value="Neur_chan_lig-bd"/>
</dbReference>
<evidence type="ECO:0000256" key="1">
    <source>
        <dbReference type="SAM" id="SignalP"/>
    </source>
</evidence>
<feature type="domain" description="Neurotransmitter-gated ion-channel ligand-binding" evidence="2">
    <location>
        <begin position="43"/>
        <end position="208"/>
    </location>
</feature>
<dbReference type="GO" id="GO:0005230">
    <property type="term" value="F:extracellular ligand-gated monoatomic ion channel activity"/>
    <property type="evidence" value="ECO:0007669"/>
    <property type="project" value="InterPro"/>
</dbReference>
<dbReference type="AlphaFoldDB" id="A0A915EFC6"/>
<proteinExistence type="predicted"/>
<name>A0A915EFC6_9BILA</name>
<dbReference type="Pfam" id="PF02931">
    <property type="entry name" value="Neur_chan_LBD"/>
    <property type="match status" value="1"/>
</dbReference>
<dbReference type="Gene3D" id="2.70.170.10">
    <property type="entry name" value="Neurotransmitter-gated ion-channel ligand-binding domain"/>
    <property type="match status" value="1"/>
</dbReference>
<accession>A0A915EFC6</accession>
<dbReference type="WBParaSite" id="jg6082">
    <property type="protein sequence ID" value="jg6082"/>
    <property type="gene ID" value="jg6082"/>
</dbReference>
<evidence type="ECO:0000313" key="3">
    <source>
        <dbReference type="Proteomes" id="UP000887574"/>
    </source>
</evidence>
<keyword evidence="1" id="KW-0732">Signal</keyword>
<dbReference type="GO" id="GO:0016020">
    <property type="term" value="C:membrane"/>
    <property type="evidence" value="ECO:0007669"/>
    <property type="project" value="InterPro"/>
</dbReference>
<dbReference type="InterPro" id="IPR006201">
    <property type="entry name" value="Neur_channel"/>
</dbReference>
<feature type="signal peptide" evidence="1">
    <location>
        <begin position="1"/>
        <end position="20"/>
    </location>
</feature>
<reference evidence="4" key="1">
    <citation type="submission" date="2022-11" db="UniProtKB">
        <authorList>
            <consortium name="WormBaseParasite"/>
        </authorList>
    </citation>
    <scope>IDENTIFICATION</scope>
</reference>